<reference evidence="2 3" key="1">
    <citation type="submission" date="2019-11" db="EMBL/GenBank/DDBJ databases">
        <title>The genome sequence of Methylocystis heyeri.</title>
        <authorList>
            <person name="Oshkin I.Y."/>
            <person name="Miroshnikov K."/>
            <person name="Dedysh S.N."/>
        </authorList>
    </citation>
    <scope>NUCLEOTIDE SEQUENCE [LARGE SCALE GENOMIC DNA]</scope>
    <source>
        <strain evidence="2 3">H2</strain>
    </source>
</reference>
<proteinExistence type="predicted"/>
<keyword evidence="1" id="KW-0812">Transmembrane</keyword>
<name>A0A6B8KHA0_9HYPH</name>
<evidence type="ECO:0000313" key="2">
    <source>
        <dbReference type="EMBL" id="QGM46979.1"/>
    </source>
</evidence>
<dbReference type="OrthoDB" id="10021200at2"/>
<dbReference type="AlphaFoldDB" id="A0A6B8KHA0"/>
<sequence length="308" mass="34348">MREYILAAACISTLVFAAFFGSYAGTHFQLNSGGLQQGNGLLLHAANNPEGKTPKADSYNTFWSKVDDDPISYFTEWLTVFTGFLFLSSAIQIGFLVRADRTSRIASEAAKKSADIASKTLAASNRPWIKVNTNINGPLTYEKFAPYLSFEFVLENVGKSPAKSAYIYFEVRCQTLSDDKPFYPLRRIRELVESARKQSEYPFGFTVFEGTPISQKIGTYVVDIDVAKCIETDSYINPVLMGTVVYKSEFDDVPHVTGFVFDIMRNPVPRPLTIAKNRFPGAIFPDEGDVPRADLRLHQNAFNGSYAD</sequence>
<evidence type="ECO:0000256" key="1">
    <source>
        <dbReference type="SAM" id="Phobius"/>
    </source>
</evidence>
<dbReference type="Proteomes" id="UP000309061">
    <property type="component" value="Chromosome"/>
</dbReference>
<evidence type="ECO:0000313" key="3">
    <source>
        <dbReference type="Proteomes" id="UP000309061"/>
    </source>
</evidence>
<organism evidence="2 3">
    <name type="scientific">Methylocystis heyeri</name>
    <dbReference type="NCBI Taxonomy" id="391905"/>
    <lineage>
        <taxon>Bacteria</taxon>
        <taxon>Pseudomonadati</taxon>
        <taxon>Pseudomonadota</taxon>
        <taxon>Alphaproteobacteria</taxon>
        <taxon>Hyphomicrobiales</taxon>
        <taxon>Methylocystaceae</taxon>
        <taxon>Methylocystis</taxon>
    </lineage>
</organism>
<dbReference type="RefSeq" id="WP_136498066.1">
    <property type="nucleotide sequence ID" value="NZ_CP046052.1"/>
</dbReference>
<accession>A0A6B8KHA0</accession>
<keyword evidence="3" id="KW-1185">Reference proteome</keyword>
<keyword evidence="1" id="KW-0472">Membrane</keyword>
<feature type="transmembrane region" description="Helical" evidence="1">
    <location>
        <begin position="77"/>
        <end position="97"/>
    </location>
</feature>
<keyword evidence="1" id="KW-1133">Transmembrane helix</keyword>
<dbReference type="EMBL" id="CP046052">
    <property type="protein sequence ID" value="QGM46979.1"/>
    <property type="molecule type" value="Genomic_DNA"/>
</dbReference>
<protein>
    <submittedName>
        <fullName evidence="2">Uncharacterized protein</fullName>
    </submittedName>
</protein>
<gene>
    <name evidence="2" type="ORF">H2LOC_015490</name>
</gene>
<dbReference type="KEGG" id="mhey:H2LOC_015490"/>